<dbReference type="EMBL" id="CZPT02001805">
    <property type="protein sequence ID" value="SCU72143.1"/>
    <property type="molecule type" value="Genomic_DNA"/>
</dbReference>
<dbReference type="SUPFAM" id="SSF51197">
    <property type="entry name" value="Clavaminate synthase-like"/>
    <property type="match status" value="1"/>
</dbReference>
<dbReference type="PROSITE" id="PS51184">
    <property type="entry name" value="JMJC"/>
    <property type="match status" value="1"/>
</dbReference>
<keyword evidence="4" id="KW-0408">Iron</keyword>
<dbReference type="InterPro" id="IPR003347">
    <property type="entry name" value="JmjC_dom"/>
</dbReference>
<comment type="subcellular location">
    <subcellularLocation>
        <location evidence="1">Nucleus</location>
    </subcellularLocation>
</comment>
<evidence type="ECO:0000313" key="7">
    <source>
        <dbReference type="EMBL" id="SCU72143.1"/>
    </source>
</evidence>
<dbReference type="Proteomes" id="UP000195570">
    <property type="component" value="Unassembled WGS sequence"/>
</dbReference>
<name>A0A1G4IIL7_TRYEQ</name>
<keyword evidence="3" id="KW-0560">Oxidoreductase</keyword>
<dbReference type="CDD" id="cd09917">
    <property type="entry name" value="F-box_SF"/>
    <property type="match status" value="1"/>
</dbReference>
<keyword evidence="5" id="KW-0539">Nucleus</keyword>
<dbReference type="SMART" id="SM00558">
    <property type="entry name" value="JmjC"/>
    <property type="match status" value="1"/>
</dbReference>
<dbReference type="InterPro" id="IPR041667">
    <property type="entry name" value="Cupin_8"/>
</dbReference>
<reference evidence="7" key="1">
    <citation type="submission" date="2016-09" db="EMBL/GenBank/DDBJ databases">
        <authorList>
            <person name="Hebert L."/>
            <person name="Moumen B."/>
        </authorList>
    </citation>
    <scope>NUCLEOTIDE SEQUENCE [LARGE SCALE GENOMIC DNA]</scope>
    <source>
        <strain evidence="7">OVI</strain>
    </source>
</reference>
<dbReference type="GO" id="GO:0005634">
    <property type="term" value="C:nucleus"/>
    <property type="evidence" value="ECO:0007669"/>
    <property type="project" value="UniProtKB-SubCell"/>
</dbReference>
<protein>
    <submittedName>
        <fullName evidence="7">Cupin-like domain containing protein, putative</fullName>
    </submittedName>
</protein>
<proteinExistence type="predicted"/>
<dbReference type="Pfam" id="PF13621">
    <property type="entry name" value="Cupin_8"/>
    <property type="match status" value="1"/>
</dbReference>
<dbReference type="FunFam" id="2.60.120.650:FF:000045">
    <property type="entry name" value="F-box protein At1g78280"/>
    <property type="match status" value="1"/>
</dbReference>
<evidence type="ECO:0000256" key="1">
    <source>
        <dbReference type="ARBA" id="ARBA00004123"/>
    </source>
</evidence>
<dbReference type="GO" id="GO:0046872">
    <property type="term" value="F:metal ion binding"/>
    <property type="evidence" value="ECO:0007669"/>
    <property type="project" value="UniProtKB-KW"/>
</dbReference>
<dbReference type="RefSeq" id="XP_067082684.1">
    <property type="nucleotide sequence ID" value="XM_067226583.1"/>
</dbReference>
<dbReference type="GeneID" id="92377659"/>
<evidence type="ECO:0000256" key="3">
    <source>
        <dbReference type="ARBA" id="ARBA00023002"/>
    </source>
</evidence>
<dbReference type="VEuPathDB" id="TriTrypDB:TEOVI_000371900"/>
<dbReference type="InterPro" id="IPR036047">
    <property type="entry name" value="F-box-like_dom_sf"/>
</dbReference>
<evidence type="ECO:0000256" key="5">
    <source>
        <dbReference type="ARBA" id="ARBA00023242"/>
    </source>
</evidence>
<keyword evidence="8" id="KW-1185">Reference proteome</keyword>
<evidence type="ECO:0000256" key="2">
    <source>
        <dbReference type="ARBA" id="ARBA00022723"/>
    </source>
</evidence>
<dbReference type="PANTHER" id="PTHR12480">
    <property type="entry name" value="ARGININE DEMETHYLASE AND LYSYL-HYDROXYLASE JMJD"/>
    <property type="match status" value="1"/>
</dbReference>
<dbReference type="InterPro" id="IPR050910">
    <property type="entry name" value="JMJD6_ArgDemeth/LysHydrox"/>
</dbReference>
<dbReference type="Gene3D" id="2.60.120.650">
    <property type="entry name" value="Cupin"/>
    <property type="match status" value="1"/>
</dbReference>
<dbReference type="AlphaFoldDB" id="A0A1G4IIL7"/>
<sequence>MAQSWFKRHPLGIYPRGNAKNLDELVSPRFGILSTLQFASKGRAGKCCILGSQPAEEAFVDVMLHLLSFVAVDDMCRLSAVCTGWYCFIHASDAFKQAHGLLSPTYTCFEGSWKETAIRRFIKLRSKQRLNTAKRMRLEGGTPGVGETVNLSHRPVMVKRAFYNDQLFQAWMCTILPCHYHLRQSSIAGTATANRQPSVLSARGRYRSPLKEVPRCSGLSVDEFRARFEETNLPVIIADVATEWPIYKILQEKFENLAVMQKKLFRPGTRPDVPMCCEHTTMSVADYVRYARDQTDERPIYLFDSEFGTFMDVESLYTVPEYFSRDDFFKVLGGARPKYRWIIAGPRRGGSSFHVDPNYTSAWNANLTGLKRWILLPPGHTPAGVFPSEDMSEVVTPVSLTEWLLNHYDATVEKWRDVAYECVCGPGDIMFIPCGWWHFVINLEDSVAITQNYVSKCNLSSVLKFLSVMKSSISGIDEDVDNCDTSRMVETRRANFAEEFAAAMHLSYPELMQTVAGEAKREAEERHEKKKMRAALPLLDVGSNGFAFSF</sequence>
<dbReference type="PANTHER" id="PTHR12480:SF21">
    <property type="entry name" value="JMJC DOMAIN-CONTAINING PROTEIN 8"/>
    <property type="match status" value="1"/>
</dbReference>
<keyword evidence="2" id="KW-0479">Metal-binding</keyword>
<dbReference type="SUPFAM" id="SSF81383">
    <property type="entry name" value="F-box domain"/>
    <property type="match status" value="1"/>
</dbReference>
<comment type="caution">
    <text evidence="7">The sequence shown here is derived from an EMBL/GenBank/DDBJ whole genome shotgun (WGS) entry which is preliminary data.</text>
</comment>
<dbReference type="GO" id="GO:0016491">
    <property type="term" value="F:oxidoreductase activity"/>
    <property type="evidence" value="ECO:0007669"/>
    <property type="project" value="UniProtKB-KW"/>
</dbReference>
<accession>A0A1G4IIL7</accession>
<gene>
    <name evidence="7" type="ORF">TEOVI_000371900</name>
</gene>
<evidence type="ECO:0000259" key="6">
    <source>
        <dbReference type="PROSITE" id="PS51184"/>
    </source>
</evidence>
<organism evidence="7 8">
    <name type="scientific">Trypanosoma equiperdum</name>
    <dbReference type="NCBI Taxonomy" id="5694"/>
    <lineage>
        <taxon>Eukaryota</taxon>
        <taxon>Discoba</taxon>
        <taxon>Euglenozoa</taxon>
        <taxon>Kinetoplastea</taxon>
        <taxon>Metakinetoplastina</taxon>
        <taxon>Trypanosomatida</taxon>
        <taxon>Trypanosomatidae</taxon>
        <taxon>Trypanosoma</taxon>
    </lineage>
</organism>
<evidence type="ECO:0000256" key="4">
    <source>
        <dbReference type="ARBA" id="ARBA00023004"/>
    </source>
</evidence>
<evidence type="ECO:0000313" key="8">
    <source>
        <dbReference type="Proteomes" id="UP000195570"/>
    </source>
</evidence>
<feature type="domain" description="JmjC" evidence="6">
    <location>
        <begin position="308"/>
        <end position="470"/>
    </location>
</feature>
<dbReference type="GO" id="GO:0000987">
    <property type="term" value="F:cis-regulatory region sequence-specific DNA binding"/>
    <property type="evidence" value="ECO:0007669"/>
    <property type="project" value="TreeGrafter"/>
</dbReference>